<dbReference type="EMBL" id="BDDD01008046">
    <property type="protein sequence ID" value="GAV91779.1"/>
    <property type="molecule type" value="Genomic_DNA"/>
</dbReference>
<accession>A0A1Q3DH86</accession>
<keyword evidence="3" id="KW-1185">Reference proteome</keyword>
<protein>
    <submittedName>
        <fullName evidence="2">Uncharacterized protein</fullName>
    </submittedName>
</protein>
<feature type="non-terminal residue" evidence="2">
    <location>
        <position position="1"/>
    </location>
</feature>
<evidence type="ECO:0000313" key="3">
    <source>
        <dbReference type="Proteomes" id="UP000187406"/>
    </source>
</evidence>
<name>A0A1Q3DH86_CEPFO</name>
<comment type="caution">
    <text evidence="2">The sequence shown here is derived from an EMBL/GenBank/DDBJ whole genome shotgun (WGS) entry which is preliminary data.</text>
</comment>
<proteinExistence type="predicted"/>
<evidence type="ECO:0000313" key="2">
    <source>
        <dbReference type="EMBL" id="GAV91779.1"/>
    </source>
</evidence>
<feature type="compositionally biased region" description="Low complexity" evidence="1">
    <location>
        <begin position="65"/>
        <end position="79"/>
    </location>
</feature>
<evidence type="ECO:0000256" key="1">
    <source>
        <dbReference type="SAM" id="MobiDB-lite"/>
    </source>
</evidence>
<dbReference type="InParanoid" id="A0A1Q3DH86"/>
<gene>
    <name evidence="2" type="ORF">CFOL_v3_35166</name>
</gene>
<reference evidence="3" key="1">
    <citation type="submission" date="2016-04" db="EMBL/GenBank/DDBJ databases">
        <title>Cephalotus genome sequencing.</title>
        <authorList>
            <person name="Fukushima K."/>
            <person name="Hasebe M."/>
            <person name="Fang X."/>
        </authorList>
    </citation>
    <scope>NUCLEOTIDE SEQUENCE [LARGE SCALE GENOMIC DNA]</scope>
    <source>
        <strain evidence="3">cv. St1</strain>
    </source>
</reference>
<dbReference type="Proteomes" id="UP000187406">
    <property type="component" value="Unassembled WGS sequence"/>
</dbReference>
<dbReference type="AlphaFoldDB" id="A0A1Q3DH86"/>
<organism evidence="2 3">
    <name type="scientific">Cephalotus follicularis</name>
    <name type="common">Albany pitcher plant</name>
    <dbReference type="NCBI Taxonomy" id="3775"/>
    <lineage>
        <taxon>Eukaryota</taxon>
        <taxon>Viridiplantae</taxon>
        <taxon>Streptophyta</taxon>
        <taxon>Embryophyta</taxon>
        <taxon>Tracheophyta</taxon>
        <taxon>Spermatophyta</taxon>
        <taxon>Magnoliopsida</taxon>
        <taxon>eudicotyledons</taxon>
        <taxon>Gunneridae</taxon>
        <taxon>Pentapetalae</taxon>
        <taxon>rosids</taxon>
        <taxon>fabids</taxon>
        <taxon>Oxalidales</taxon>
        <taxon>Cephalotaceae</taxon>
        <taxon>Cephalotus</taxon>
    </lineage>
</organism>
<sequence>TLPFHNSPISHPSSQLKSLVSNLCGSLALDTKGSGNNLSSSSPITVNRSSLLPLTVDSTHNSGQSTDSTPTTVATTSSPPLLSLSTAPLFSLSLSTQLTIEDNRQRFQTEETTIIPTSHFVSQP</sequence>
<feature type="compositionally biased region" description="Polar residues" evidence="1">
    <location>
        <begin position="33"/>
        <end position="64"/>
    </location>
</feature>
<feature type="region of interest" description="Disordered" evidence="1">
    <location>
        <begin position="32"/>
        <end position="79"/>
    </location>
</feature>